<dbReference type="InterPro" id="IPR010982">
    <property type="entry name" value="Lambda_DNA-bd_dom_sf"/>
</dbReference>
<evidence type="ECO:0000256" key="2">
    <source>
        <dbReference type="ARBA" id="ARBA00023015"/>
    </source>
</evidence>
<protein>
    <submittedName>
        <fullName evidence="6">LacI family DNA-binding transcriptional regulator</fullName>
    </submittedName>
</protein>
<dbReference type="GO" id="GO:0000976">
    <property type="term" value="F:transcription cis-regulatory region binding"/>
    <property type="evidence" value="ECO:0007669"/>
    <property type="project" value="TreeGrafter"/>
</dbReference>
<evidence type="ECO:0000313" key="6">
    <source>
        <dbReference type="EMBL" id="HIX76977.1"/>
    </source>
</evidence>
<dbReference type="PROSITE" id="PS00356">
    <property type="entry name" value="HTH_LACI_1"/>
    <property type="match status" value="1"/>
</dbReference>
<dbReference type="Pfam" id="PF00356">
    <property type="entry name" value="LacI"/>
    <property type="match status" value="1"/>
</dbReference>
<dbReference type="InterPro" id="IPR028082">
    <property type="entry name" value="Peripla_BP_I"/>
</dbReference>
<dbReference type="CDD" id="cd06291">
    <property type="entry name" value="PBP1_Qymf-like"/>
    <property type="match status" value="1"/>
</dbReference>
<dbReference type="InterPro" id="IPR046335">
    <property type="entry name" value="LacI/GalR-like_sensor"/>
</dbReference>
<dbReference type="Gene3D" id="1.10.260.40">
    <property type="entry name" value="lambda repressor-like DNA-binding domains"/>
    <property type="match status" value="1"/>
</dbReference>
<keyword evidence="4" id="KW-0804">Transcription</keyword>
<dbReference type="PRINTS" id="PR00036">
    <property type="entry name" value="HTHLACI"/>
</dbReference>
<dbReference type="PROSITE" id="PS50932">
    <property type="entry name" value="HTH_LACI_2"/>
    <property type="match status" value="1"/>
</dbReference>
<evidence type="ECO:0000256" key="1">
    <source>
        <dbReference type="ARBA" id="ARBA00022491"/>
    </source>
</evidence>
<dbReference type="SUPFAM" id="SSF47413">
    <property type="entry name" value="lambda repressor-like DNA-binding domains"/>
    <property type="match status" value="1"/>
</dbReference>
<evidence type="ECO:0000259" key="5">
    <source>
        <dbReference type="PROSITE" id="PS50932"/>
    </source>
</evidence>
<comment type="caution">
    <text evidence="6">The sequence shown here is derived from an EMBL/GenBank/DDBJ whole genome shotgun (WGS) entry which is preliminary data.</text>
</comment>
<reference evidence="6" key="2">
    <citation type="submission" date="2021-04" db="EMBL/GenBank/DDBJ databases">
        <authorList>
            <person name="Gilroy R."/>
        </authorList>
    </citation>
    <scope>NUCLEOTIDE SEQUENCE</scope>
    <source>
        <strain evidence="6">CHK183-1962</strain>
    </source>
</reference>
<gene>
    <name evidence="6" type="ORF">H9734_05190</name>
</gene>
<dbReference type="Pfam" id="PF13377">
    <property type="entry name" value="Peripla_BP_3"/>
    <property type="match status" value="1"/>
</dbReference>
<proteinExistence type="predicted"/>
<dbReference type="PANTHER" id="PTHR30146">
    <property type="entry name" value="LACI-RELATED TRANSCRIPTIONAL REPRESSOR"/>
    <property type="match status" value="1"/>
</dbReference>
<keyword evidence="1" id="KW-0678">Repressor</keyword>
<accession>A0A9D2BIR9</accession>
<feature type="domain" description="HTH lacI-type" evidence="5">
    <location>
        <begin position="2"/>
        <end position="55"/>
    </location>
</feature>
<sequence length="334" mass="37052">MTTIKDVAKDAGVSVGTVSNVINGARVGKEKKILVEQSIQKLGYEVNTLARGLKTQKTDYVVVILPELENPFFSLILSNIEKALSERGKQIVICISGGDAEKEAKFINLAKRNKIDGIIGITYSKIDKYLTDSMAFVSIDRHLRTDIPYVSNDNLAGGRLAAENLCLRGAKNLLCFQTISSLDSEVRNRRRGFEQYCIDHGVRYNCAEFSETQGSSIYTSFGSRNLIRNVLNAYVNTDVDGIFASSDHLAVVICEEARKMGKHIPEDLQVIGFDGLRLLNYGSPLVSSIEQPVELLARTCVDMLMKILNHEEVHSITNLPVRFVEGGTTKKMER</sequence>
<dbReference type="GO" id="GO:0003700">
    <property type="term" value="F:DNA-binding transcription factor activity"/>
    <property type="evidence" value="ECO:0007669"/>
    <property type="project" value="TreeGrafter"/>
</dbReference>
<reference evidence="6" key="1">
    <citation type="journal article" date="2021" name="PeerJ">
        <title>Extensive microbial diversity within the chicken gut microbiome revealed by metagenomics and culture.</title>
        <authorList>
            <person name="Gilroy R."/>
            <person name="Ravi A."/>
            <person name="Getino M."/>
            <person name="Pursley I."/>
            <person name="Horton D.L."/>
            <person name="Alikhan N.F."/>
            <person name="Baker D."/>
            <person name="Gharbi K."/>
            <person name="Hall N."/>
            <person name="Watson M."/>
            <person name="Adriaenssens E.M."/>
            <person name="Foster-Nyarko E."/>
            <person name="Jarju S."/>
            <person name="Secka A."/>
            <person name="Antonio M."/>
            <person name="Oren A."/>
            <person name="Chaudhuri R.R."/>
            <person name="La Ragione R."/>
            <person name="Hildebrand F."/>
            <person name="Pallen M.J."/>
        </authorList>
    </citation>
    <scope>NUCLEOTIDE SEQUENCE</scope>
    <source>
        <strain evidence="6">CHK183-1962</strain>
    </source>
</reference>
<dbReference type="InterPro" id="IPR000843">
    <property type="entry name" value="HTH_LacI"/>
</dbReference>
<dbReference type="SMART" id="SM00354">
    <property type="entry name" value="HTH_LACI"/>
    <property type="match status" value="1"/>
</dbReference>
<dbReference type="Gene3D" id="3.40.50.2300">
    <property type="match status" value="2"/>
</dbReference>
<name>A0A9D2BIR9_9FIRM</name>
<dbReference type="PANTHER" id="PTHR30146:SF95">
    <property type="entry name" value="RIBOSE OPERON REPRESSOR"/>
    <property type="match status" value="1"/>
</dbReference>
<dbReference type="CDD" id="cd01392">
    <property type="entry name" value="HTH_LacI"/>
    <property type="match status" value="1"/>
</dbReference>
<evidence type="ECO:0000256" key="4">
    <source>
        <dbReference type="ARBA" id="ARBA00023163"/>
    </source>
</evidence>
<dbReference type="Proteomes" id="UP000886890">
    <property type="component" value="Unassembled WGS sequence"/>
</dbReference>
<keyword evidence="2" id="KW-0805">Transcription regulation</keyword>
<dbReference type="EMBL" id="DXEK01000084">
    <property type="protein sequence ID" value="HIX76977.1"/>
    <property type="molecule type" value="Genomic_DNA"/>
</dbReference>
<evidence type="ECO:0000256" key="3">
    <source>
        <dbReference type="ARBA" id="ARBA00023125"/>
    </source>
</evidence>
<dbReference type="AlphaFoldDB" id="A0A9D2BIR9"/>
<keyword evidence="3 6" id="KW-0238">DNA-binding</keyword>
<dbReference type="SUPFAM" id="SSF53822">
    <property type="entry name" value="Periplasmic binding protein-like I"/>
    <property type="match status" value="1"/>
</dbReference>
<evidence type="ECO:0000313" key="7">
    <source>
        <dbReference type="Proteomes" id="UP000886890"/>
    </source>
</evidence>
<organism evidence="6 7">
    <name type="scientific">Candidatus Fusicatenibacter merdavium</name>
    <dbReference type="NCBI Taxonomy" id="2838600"/>
    <lineage>
        <taxon>Bacteria</taxon>
        <taxon>Bacillati</taxon>
        <taxon>Bacillota</taxon>
        <taxon>Clostridia</taxon>
        <taxon>Lachnospirales</taxon>
        <taxon>Lachnospiraceae</taxon>
        <taxon>Fusicatenibacter</taxon>
    </lineage>
</organism>